<dbReference type="RefSeq" id="WP_161081825.1">
    <property type="nucleotide sequence ID" value="NZ_WWCX01000001.1"/>
</dbReference>
<protein>
    <submittedName>
        <fullName evidence="1">Uncharacterized protein</fullName>
    </submittedName>
</protein>
<sequence>MDGLMTIAGALVGALTGALLAPWITRRNEGAKLDQIRDRQCEILENLRNQEIARTNVAAEREHNRRLSELLNEVYTDSLAFGSELSSYHPLRAPGEVDPAWVRLDKMRTIVALHFVEMLPYIGAFNEIHNEYRLRQIEEAGGGTFELKTVYEHVEKMASTNKEFTDVVRKKIEQLRTIQ</sequence>
<organism evidence="1 2">
    <name type="scientific">Duganella vulcania</name>
    <dbReference type="NCBI Taxonomy" id="2692166"/>
    <lineage>
        <taxon>Bacteria</taxon>
        <taxon>Pseudomonadati</taxon>
        <taxon>Pseudomonadota</taxon>
        <taxon>Betaproteobacteria</taxon>
        <taxon>Burkholderiales</taxon>
        <taxon>Oxalobacteraceae</taxon>
        <taxon>Telluria group</taxon>
        <taxon>Duganella</taxon>
    </lineage>
</organism>
<reference evidence="1" key="1">
    <citation type="submission" date="2019-12" db="EMBL/GenBank/DDBJ databases">
        <title>Novel species isolated from a subtropical stream in China.</title>
        <authorList>
            <person name="Lu H."/>
        </authorList>
    </citation>
    <scope>NUCLEOTIDE SEQUENCE [LARGE SCALE GENOMIC DNA]</scope>
    <source>
        <strain evidence="1">FT81W</strain>
    </source>
</reference>
<dbReference type="Proteomes" id="UP000447355">
    <property type="component" value="Unassembled WGS sequence"/>
</dbReference>
<dbReference type="EMBL" id="WWCX01000001">
    <property type="protein sequence ID" value="MYM92564.1"/>
    <property type="molecule type" value="Genomic_DNA"/>
</dbReference>
<evidence type="ECO:0000313" key="1">
    <source>
        <dbReference type="EMBL" id="MYM92564.1"/>
    </source>
</evidence>
<proteinExistence type="predicted"/>
<comment type="caution">
    <text evidence="1">The sequence shown here is derived from an EMBL/GenBank/DDBJ whole genome shotgun (WGS) entry which is preliminary data.</text>
</comment>
<gene>
    <name evidence="1" type="ORF">GTP90_01670</name>
</gene>
<accession>A0A845GE49</accession>
<dbReference type="AlphaFoldDB" id="A0A845GE49"/>
<name>A0A845GE49_9BURK</name>
<evidence type="ECO:0000313" key="2">
    <source>
        <dbReference type="Proteomes" id="UP000447355"/>
    </source>
</evidence>